<evidence type="ECO:0000256" key="5">
    <source>
        <dbReference type="ARBA" id="ARBA00022490"/>
    </source>
</evidence>
<feature type="binding site" evidence="14">
    <location>
        <position position="219"/>
    </location>
    <ligand>
        <name>FAD</name>
        <dbReference type="ChEBI" id="CHEBI:57692"/>
    </ligand>
</feature>
<dbReference type="InterPro" id="IPR011053">
    <property type="entry name" value="Single_hybrid_motif"/>
</dbReference>
<dbReference type="NCBIfam" id="TIGR01350">
    <property type="entry name" value="lipoamide_DH"/>
    <property type="match status" value="1"/>
</dbReference>
<evidence type="ECO:0000256" key="3">
    <source>
        <dbReference type="ARBA" id="ARBA00012608"/>
    </source>
</evidence>
<dbReference type="Pfam" id="PF02852">
    <property type="entry name" value="Pyr_redox_dim"/>
    <property type="match status" value="1"/>
</dbReference>
<dbReference type="InterPro" id="IPR050151">
    <property type="entry name" value="Class-I_Pyr_Nuc-Dis_Oxidored"/>
</dbReference>
<dbReference type="Pfam" id="PF07992">
    <property type="entry name" value="Pyr_redox_2"/>
    <property type="match status" value="1"/>
</dbReference>
<name>A0A8A7KBN2_9FIRM</name>
<dbReference type="PIRSF" id="PIRSF000350">
    <property type="entry name" value="Mercury_reductase_MerA"/>
    <property type="match status" value="1"/>
</dbReference>
<evidence type="ECO:0000313" key="18">
    <source>
        <dbReference type="EMBL" id="QTL98650.1"/>
    </source>
</evidence>
<feature type="binding site" evidence="14">
    <location>
        <position position="156"/>
    </location>
    <ligand>
        <name>FAD</name>
        <dbReference type="ChEBI" id="CHEBI:57692"/>
    </ligand>
</feature>
<accession>A0A8A7KBN2</accession>
<comment type="subcellular location">
    <subcellularLocation>
        <location evidence="1">Cytoplasm</location>
    </subcellularLocation>
</comment>
<dbReference type="GO" id="GO:0004148">
    <property type="term" value="F:dihydrolipoyl dehydrogenase (NADH) activity"/>
    <property type="evidence" value="ECO:0007669"/>
    <property type="project" value="UniProtKB-EC"/>
</dbReference>
<protein>
    <recommendedName>
        <fullName evidence="4 16">Dihydrolipoyl dehydrogenase</fullName>
        <ecNumber evidence="3 16">1.8.1.4</ecNumber>
    </recommendedName>
</protein>
<proteinExistence type="inferred from homology"/>
<evidence type="ECO:0000256" key="2">
    <source>
        <dbReference type="ARBA" id="ARBA00007532"/>
    </source>
</evidence>
<comment type="miscellaneous">
    <text evidence="16">The active site is a redox-active disulfide bond.</text>
</comment>
<dbReference type="GO" id="GO:0006103">
    <property type="term" value="P:2-oxoglutarate metabolic process"/>
    <property type="evidence" value="ECO:0007669"/>
    <property type="project" value="TreeGrafter"/>
</dbReference>
<dbReference type="Gene3D" id="2.40.50.100">
    <property type="match status" value="1"/>
</dbReference>
<evidence type="ECO:0000256" key="9">
    <source>
        <dbReference type="ARBA" id="ARBA00023027"/>
    </source>
</evidence>
<keyword evidence="9 14" id="KW-0520">NAD</keyword>
<dbReference type="AlphaFoldDB" id="A0A8A7KBN2"/>
<dbReference type="InterPro" id="IPR000089">
    <property type="entry name" value="Biotin_lipoyl"/>
</dbReference>
<feature type="binding site" evidence="14">
    <location>
        <begin position="283"/>
        <end position="290"/>
    </location>
    <ligand>
        <name>NAD(+)</name>
        <dbReference type="ChEBI" id="CHEBI:57540"/>
    </ligand>
</feature>
<feature type="binding site" evidence="14">
    <location>
        <position position="306"/>
    </location>
    <ligand>
        <name>NAD(+)</name>
        <dbReference type="ChEBI" id="CHEBI:57540"/>
    </ligand>
</feature>
<keyword evidence="7 14" id="KW-0274">FAD</keyword>
<feature type="active site" description="Proton acceptor" evidence="13">
    <location>
        <position position="547"/>
    </location>
</feature>
<keyword evidence="19" id="KW-1185">Reference proteome</keyword>
<evidence type="ECO:0000256" key="1">
    <source>
        <dbReference type="ARBA" id="ARBA00004496"/>
    </source>
</evidence>
<dbReference type="InterPro" id="IPR004099">
    <property type="entry name" value="Pyr_nucl-diS_OxRdtase_dimer"/>
</dbReference>
<keyword evidence="14" id="KW-0547">Nucleotide-binding</keyword>
<keyword evidence="8 16" id="KW-0560">Oxidoreductase</keyword>
<dbReference type="PRINTS" id="PR00411">
    <property type="entry name" value="PNDRDTASEI"/>
</dbReference>
<comment type="catalytic activity">
    <reaction evidence="12 16">
        <text>N(6)-[(R)-dihydrolipoyl]-L-lysyl-[protein] + NAD(+) = N(6)-[(R)-lipoyl]-L-lysyl-[protein] + NADH + H(+)</text>
        <dbReference type="Rhea" id="RHEA:15045"/>
        <dbReference type="Rhea" id="RHEA-COMP:10474"/>
        <dbReference type="Rhea" id="RHEA-COMP:10475"/>
        <dbReference type="ChEBI" id="CHEBI:15378"/>
        <dbReference type="ChEBI" id="CHEBI:57540"/>
        <dbReference type="ChEBI" id="CHEBI:57945"/>
        <dbReference type="ChEBI" id="CHEBI:83099"/>
        <dbReference type="ChEBI" id="CHEBI:83100"/>
        <dbReference type="EC" id="1.8.1.4"/>
    </reaction>
</comment>
<keyword evidence="6 16" id="KW-0285">Flavoprotein</keyword>
<dbReference type="KEGG" id="ifn:GM661_12095"/>
<keyword evidence="10" id="KW-1015">Disulfide bond</keyword>
<evidence type="ECO:0000256" key="11">
    <source>
        <dbReference type="ARBA" id="ARBA00023284"/>
    </source>
</evidence>
<dbReference type="FunFam" id="3.30.390.30:FF:000001">
    <property type="entry name" value="Dihydrolipoyl dehydrogenase"/>
    <property type="match status" value="1"/>
</dbReference>
<evidence type="ECO:0000256" key="6">
    <source>
        <dbReference type="ARBA" id="ARBA00022630"/>
    </source>
</evidence>
<sequence length="570" mass="61294">MIEVILDSVEGGGSKAKLIRIYKKEGEAVRAGDILFELESAKNNMKISATVDGIISRIEVVEGEEIKAGETLAIIKEETVKDTKEEKSFKDDKGQTTVYDKKKKEPGEKYDIAILGGGPGGYVAAIKAAQLGAKVALIEKDKLGGTCLNWGCIPTKALVRSAEIYKDFSKAEENGFNVPYLTFNWSKIQSRKDKIVKRLVGGIEQLMDVHGIDVFNTMGSLVDKSTIELLEDKHSIIKADNIIIATGSKPSGLPIEGADLPGVIDSKTALSLEELPPRMVVVGGGIIGMEFAFILAAFEVEVTVVEYLDQVVESCDPEISQELTRLANKKEVRIVTGARVEKIGQGVDQSYSVFFNKDGKEQFATADKVLMAVGRQPVYQGVNPGELGLELNENGGIKVNDRMETNIPGIYAIGDVTNKIQLAHVASHQGVVAVKNIMGDDSRMDYTVVPSAIFTDPEIAEVGICQRAAEKKGIDFSVGRFPFMANGKALTAGHDEGFIKLISEKGSGQLIGGSIIGTHATDLLAEVTLAVKNKLTVAELTETIHAHPTTAEVIHEAALDLAGGALHYSR</sequence>
<dbReference type="SUPFAM" id="SSF51905">
    <property type="entry name" value="FAD/NAD(P)-binding domain"/>
    <property type="match status" value="1"/>
</dbReference>
<evidence type="ECO:0000256" key="10">
    <source>
        <dbReference type="ARBA" id="ARBA00023157"/>
    </source>
</evidence>
<dbReference type="CDD" id="cd06849">
    <property type="entry name" value="lipoyl_domain"/>
    <property type="match status" value="1"/>
</dbReference>
<dbReference type="RefSeq" id="WP_230867056.1">
    <property type="nucleotide sequence ID" value="NZ_CP046640.1"/>
</dbReference>
<dbReference type="InterPro" id="IPR001100">
    <property type="entry name" value="Pyr_nuc-diS_OxRdtase"/>
</dbReference>
<evidence type="ECO:0000256" key="4">
    <source>
        <dbReference type="ARBA" id="ARBA00016961"/>
    </source>
</evidence>
<dbReference type="Proteomes" id="UP000665020">
    <property type="component" value="Chromosome"/>
</dbReference>
<dbReference type="GO" id="GO:0005737">
    <property type="term" value="C:cytoplasm"/>
    <property type="evidence" value="ECO:0007669"/>
    <property type="project" value="UniProtKB-SubCell"/>
</dbReference>
<keyword evidence="11 16" id="KW-0676">Redox-active center</keyword>
<keyword evidence="5" id="KW-0963">Cytoplasm</keyword>
<evidence type="ECO:0000256" key="16">
    <source>
        <dbReference type="RuleBase" id="RU003692"/>
    </source>
</evidence>
<evidence type="ECO:0000256" key="8">
    <source>
        <dbReference type="ARBA" id="ARBA00023002"/>
    </source>
</evidence>
<dbReference type="InterPro" id="IPR012999">
    <property type="entry name" value="Pyr_OxRdtase_I_AS"/>
</dbReference>
<dbReference type="SUPFAM" id="SSF55424">
    <property type="entry name" value="FAD/NAD-linked reductases, dimerisation (C-terminal) domain"/>
    <property type="match status" value="1"/>
</dbReference>
<dbReference type="PANTHER" id="PTHR22912:SF217">
    <property type="entry name" value="DIHYDROLIPOYL DEHYDROGENASE"/>
    <property type="match status" value="1"/>
</dbReference>
<dbReference type="GO" id="GO:0050660">
    <property type="term" value="F:flavin adenine dinucleotide binding"/>
    <property type="evidence" value="ECO:0007669"/>
    <property type="project" value="InterPro"/>
</dbReference>
<dbReference type="EMBL" id="CP046640">
    <property type="protein sequence ID" value="QTL98650.1"/>
    <property type="molecule type" value="Genomic_DNA"/>
</dbReference>
<dbReference type="PROSITE" id="PS00076">
    <property type="entry name" value="PYRIDINE_REDOX_1"/>
    <property type="match status" value="1"/>
</dbReference>
<dbReference type="Gene3D" id="3.30.390.30">
    <property type="match status" value="1"/>
</dbReference>
<dbReference type="Pfam" id="PF00364">
    <property type="entry name" value="Biotin_lipoyl"/>
    <property type="match status" value="1"/>
</dbReference>
<dbReference type="InterPro" id="IPR006258">
    <property type="entry name" value="Lipoamide_DH"/>
</dbReference>
<dbReference type="InterPro" id="IPR023753">
    <property type="entry name" value="FAD/NAD-binding_dom"/>
</dbReference>
<evidence type="ECO:0000256" key="15">
    <source>
        <dbReference type="PIRSR" id="PIRSR000350-4"/>
    </source>
</evidence>
<dbReference type="InterPro" id="IPR016156">
    <property type="entry name" value="FAD/NAD-linked_Rdtase_dimer_sf"/>
</dbReference>
<dbReference type="PROSITE" id="PS50968">
    <property type="entry name" value="BIOTINYL_LIPOYL"/>
    <property type="match status" value="1"/>
</dbReference>
<gene>
    <name evidence="18" type="primary">lpdA</name>
    <name evidence="18" type="ORF">GM661_12095</name>
</gene>
<dbReference type="SUPFAM" id="SSF51230">
    <property type="entry name" value="Single hybrid motif"/>
    <property type="match status" value="1"/>
</dbReference>
<reference evidence="18" key="1">
    <citation type="submission" date="2019-12" db="EMBL/GenBank/DDBJ databases">
        <authorList>
            <person name="zhang j."/>
            <person name="sun C.M."/>
        </authorList>
    </citation>
    <scope>NUCLEOTIDE SEQUENCE</scope>
    <source>
        <strain evidence="18">NS-1</strain>
    </source>
</reference>
<evidence type="ECO:0000256" key="13">
    <source>
        <dbReference type="PIRSR" id="PIRSR000350-2"/>
    </source>
</evidence>
<comment type="similarity">
    <text evidence="2 16">Belongs to the class-I pyridine nucleotide-disulfide oxidoreductase family.</text>
</comment>
<evidence type="ECO:0000256" key="14">
    <source>
        <dbReference type="PIRSR" id="PIRSR000350-3"/>
    </source>
</evidence>
<feature type="binding site" evidence="14">
    <location>
        <begin position="246"/>
        <end position="248"/>
    </location>
    <ligand>
        <name>FAD</name>
        <dbReference type="ChEBI" id="CHEBI:57692"/>
    </ligand>
</feature>
<evidence type="ECO:0000256" key="7">
    <source>
        <dbReference type="ARBA" id="ARBA00022827"/>
    </source>
</evidence>
<comment type="cofactor">
    <cofactor evidence="14 16">
        <name>FAD</name>
        <dbReference type="ChEBI" id="CHEBI:57692"/>
    </cofactor>
    <text evidence="14 16">Binds 1 FAD per subunit.</text>
</comment>
<feature type="disulfide bond" description="Redox-active" evidence="15">
    <location>
        <begin position="147"/>
        <end position="152"/>
    </location>
</feature>
<evidence type="ECO:0000256" key="12">
    <source>
        <dbReference type="ARBA" id="ARBA00049187"/>
    </source>
</evidence>
<dbReference type="Gene3D" id="3.50.50.60">
    <property type="entry name" value="FAD/NAD(P)-binding domain"/>
    <property type="match status" value="2"/>
</dbReference>
<organism evidence="18 19">
    <name type="scientific">Iocasia fonsfrigidae</name>
    <dbReference type="NCBI Taxonomy" id="2682810"/>
    <lineage>
        <taxon>Bacteria</taxon>
        <taxon>Bacillati</taxon>
        <taxon>Bacillota</taxon>
        <taxon>Clostridia</taxon>
        <taxon>Halanaerobiales</taxon>
        <taxon>Halanaerobiaceae</taxon>
        <taxon>Iocasia</taxon>
    </lineage>
</organism>
<evidence type="ECO:0000259" key="17">
    <source>
        <dbReference type="PROSITE" id="PS50968"/>
    </source>
</evidence>
<feature type="binding site" evidence="14">
    <location>
        <position position="415"/>
    </location>
    <ligand>
        <name>FAD</name>
        <dbReference type="ChEBI" id="CHEBI:57692"/>
    </ligand>
</feature>
<feature type="binding site" evidence="14">
    <location>
        <position position="374"/>
    </location>
    <ligand>
        <name>NAD(+)</name>
        <dbReference type="ChEBI" id="CHEBI:57540"/>
    </ligand>
</feature>
<dbReference type="PRINTS" id="PR00368">
    <property type="entry name" value="FADPNR"/>
</dbReference>
<dbReference type="EC" id="1.8.1.4" evidence="3 16"/>
<feature type="domain" description="Lipoyl-binding" evidence="17">
    <location>
        <begin position="2"/>
        <end position="76"/>
    </location>
</feature>
<dbReference type="InterPro" id="IPR036188">
    <property type="entry name" value="FAD/NAD-bd_sf"/>
</dbReference>
<evidence type="ECO:0000313" key="19">
    <source>
        <dbReference type="Proteomes" id="UP000665020"/>
    </source>
</evidence>
<dbReference type="PANTHER" id="PTHR22912">
    <property type="entry name" value="DISULFIDE OXIDOREDUCTASE"/>
    <property type="match status" value="1"/>
</dbReference>